<evidence type="ECO:0000256" key="7">
    <source>
        <dbReference type="SAM" id="MobiDB-lite"/>
    </source>
</evidence>
<keyword evidence="9" id="KW-1185">Reference proteome</keyword>
<name>A0A6A6N627_HEVBR</name>
<protein>
    <submittedName>
        <fullName evidence="8">Uncharacterized protein</fullName>
    </submittedName>
</protein>
<dbReference type="Proteomes" id="UP000467840">
    <property type="component" value="Chromosome 10"/>
</dbReference>
<evidence type="ECO:0000256" key="4">
    <source>
        <dbReference type="ARBA" id="ARBA00022776"/>
    </source>
</evidence>
<keyword evidence="5" id="KW-0539">Nucleus</keyword>
<proteinExistence type="inferred from homology"/>
<dbReference type="PANTHER" id="PTHR23168:SF0">
    <property type="entry name" value="MITOTIC SPINDLE ASSEMBLY CHECKPOINT PROTEIN MAD1"/>
    <property type="match status" value="1"/>
</dbReference>
<dbReference type="InterPro" id="IPR008672">
    <property type="entry name" value="Mad1"/>
</dbReference>
<evidence type="ECO:0000256" key="2">
    <source>
        <dbReference type="ARBA" id="ARBA00008029"/>
    </source>
</evidence>
<comment type="caution">
    <text evidence="8">The sequence shown here is derived from an EMBL/GenBank/DDBJ whole genome shotgun (WGS) entry which is preliminary data.</text>
</comment>
<comment type="subcellular location">
    <subcellularLocation>
        <location evidence="1">Nucleus</location>
    </subcellularLocation>
</comment>
<dbReference type="EMBL" id="JAAGAX010000003">
    <property type="protein sequence ID" value="KAF2320295.1"/>
    <property type="molecule type" value="Genomic_DNA"/>
</dbReference>
<evidence type="ECO:0000313" key="8">
    <source>
        <dbReference type="EMBL" id="KAF2320295.1"/>
    </source>
</evidence>
<evidence type="ECO:0000313" key="9">
    <source>
        <dbReference type="Proteomes" id="UP000467840"/>
    </source>
</evidence>
<keyword evidence="6" id="KW-0131">Cell cycle</keyword>
<keyword evidence="4" id="KW-0498">Mitosis</keyword>
<gene>
    <name evidence="8" type="ORF">GH714_026886</name>
</gene>
<keyword evidence="3" id="KW-0132">Cell division</keyword>
<evidence type="ECO:0000256" key="1">
    <source>
        <dbReference type="ARBA" id="ARBA00004123"/>
    </source>
</evidence>
<evidence type="ECO:0000256" key="6">
    <source>
        <dbReference type="ARBA" id="ARBA00023306"/>
    </source>
</evidence>
<dbReference type="GO" id="GO:0072686">
    <property type="term" value="C:mitotic spindle"/>
    <property type="evidence" value="ECO:0007669"/>
    <property type="project" value="TreeGrafter"/>
</dbReference>
<dbReference type="GO" id="GO:0007094">
    <property type="term" value="P:mitotic spindle assembly checkpoint signaling"/>
    <property type="evidence" value="ECO:0007669"/>
    <property type="project" value="InterPro"/>
</dbReference>
<dbReference type="GO" id="GO:0051301">
    <property type="term" value="P:cell division"/>
    <property type="evidence" value="ECO:0007669"/>
    <property type="project" value="UniProtKB-KW"/>
</dbReference>
<dbReference type="GO" id="GO:0000776">
    <property type="term" value="C:kinetochore"/>
    <property type="evidence" value="ECO:0007669"/>
    <property type="project" value="TreeGrafter"/>
</dbReference>
<feature type="region of interest" description="Disordered" evidence="7">
    <location>
        <begin position="1"/>
        <end position="24"/>
    </location>
</feature>
<evidence type="ECO:0000256" key="3">
    <source>
        <dbReference type="ARBA" id="ARBA00022618"/>
    </source>
</evidence>
<reference evidence="8 9" key="1">
    <citation type="journal article" date="2020" name="Mol. Plant">
        <title>The Chromosome-Based Rubber Tree Genome Provides New Insights into Spurge Genome Evolution and Rubber Biosynthesis.</title>
        <authorList>
            <person name="Liu J."/>
            <person name="Shi C."/>
            <person name="Shi C.C."/>
            <person name="Li W."/>
            <person name="Zhang Q.J."/>
            <person name="Zhang Y."/>
            <person name="Li K."/>
            <person name="Lu H.F."/>
            <person name="Shi C."/>
            <person name="Zhu S.T."/>
            <person name="Xiao Z.Y."/>
            <person name="Nan H."/>
            <person name="Yue Y."/>
            <person name="Zhu X.G."/>
            <person name="Wu Y."/>
            <person name="Hong X.N."/>
            <person name="Fan G.Y."/>
            <person name="Tong Y."/>
            <person name="Zhang D."/>
            <person name="Mao C.L."/>
            <person name="Liu Y.L."/>
            <person name="Hao S.J."/>
            <person name="Liu W.Q."/>
            <person name="Lv M.Q."/>
            <person name="Zhang H.B."/>
            <person name="Liu Y."/>
            <person name="Hu-Tang G.R."/>
            <person name="Wang J.P."/>
            <person name="Wang J.H."/>
            <person name="Sun Y.H."/>
            <person name="Ni S.B."/>
            <person name="Chen W.B."/>
            <person name="Zhang X.C."/>
            <person name="Jiao Y.N."/>
            <person name="Eichler E.E."/>
            <person name="Li G.H."/>
            <person name="Liu X."/>
            <person name="Gao L.Z."/>
        </authorList>
    </citation>
    <scope>NUCLEOTIDE SEQUENCE [LARGE SCALE GENOMIC DNA]</scope>
    <source>
        <strain evidence="9">cv. GT1</strain>
        <tissue evidence="8">Leaf</tissue>
    </source>
</reference>
<sequence>MIFRTPPPKRPRDDAKAIESSPVGSDRRLVIYEDPVVQLPESSHEPQPSDHMLCTYQCRQMVAGDALGCSLNSGSDGLLRVRSYFLELSENQFEPSTQVPIPIQAHQRPRMVDFDAEPALARPSGNKQPKSFMMLFTLPLPAKLPVCVGFWHTKEDELFKDTNQRHQLNI</sequence>
<evidence type="ECO:0000256" key="5">
    <source>
        <dbReference type="ARBA" id="ARBA00023242"/>
    </source>
</evidence>
<dbReference type="PANTHER" id="PTHR23168">
    <property type="entry name" value="MITOTIC SPINDLE ASSEMBLY CHECKPOINT PROTEIN MAD1 MITOTIC ARREST DEFICIENT-LIKE PROTEIN 1"/>
    <property type="match status" value="1"/>
</dbReference>
<comment type="similarity">
    <text evidence="2">Belongs to the MAD1 family.</text>
</comment>
<dbReference type="GO" id="GO:0051315">
    <property type="term" value="P:attachment of mitotic spindle microtubules to kinetochore"/>
    <property type="evidence" value="ECO:0007669"/>
    <property type="project" value="TreeGrafter"/>
</dbReference>
<accession>A0A6A6N627</accession>
<dbReference type="GO" id="GO:0005635">
    <property type="term" value="C:nuclear envelope"/>
    <property type="evidence" value="ECO:0007669"/>
    <property type="project" value="TreeGrafter"/>
</dbReference>
<organism evidence="8 9">
    <name type="scientific">Hevea brasiliensis</name>
    <name type="common">Para rubber tree</name>
    <name type="synonym">Siphonia brasiliensis</name>
    <dbReference type="NCBI Taxonomy" id="3981"/>
    <lineage>
        <taxon>Eukaryota</taxon>
        <taxon>Viridiplantae</taxon>
        <taxon>Streptophyta</taxon>
        <taxon>Embryophyta</taxon>
        <taxon>Tracheophyta</taxon>
        <taxon>Spermatophyta</taxon>
        <taxon>Magnoliopsida</taxon>
        <taxon>eudicotyledons</taxon>
        <taxon>Gunneridae</taxon>
        <taxon>Pentapetalae</taxon>
        <taxon>rosids</taxon>
        <taxon>fabids</taxon>
        <taxon>Malpighiales</taxon>
        <taxon>Euphorbiaceae</taxon>
        <taxon>Crotonoideae</taxon>
        <taxon>Micrandreae</taxon>
        <taxon>Hevea</taxon>
    </lineage>
</organism>
<dbReference type="AlphaFoldDB" id="A0A6A6N627"/>